<dbReference type="EMBL" id="JAAGVY010000057">
    <property type="protein sequence ID" value="NEN25503.1"/>
    <property type="molecule type" value="Genomic_DNA"/>
</dbReference>
<dbReference type="SMART" id="SM00871">
    <property type="entry name" value="AraC_E_bind"/>
    <property type="match status" value="1"/>
</dbReference>
<comment type="caution">
    <text evidence="2">The sequence shown here is derived from an EMBL/GenBank/DDBJ whole genome shotgun (WGS) entry which is preliminary data.</text>
</comment>
<protein>
    <recommendedName>
        <fullName evidence="1">AraC effector-binding domain-containing protein</fullName>
    </recommendedName>
</protein>
<dbReference type="CDD" id="cd07818">
    <property type="entry name" value="SRPBCC_1"/>
    <property type="match status" value="1"/>
</dbReference>
<dbReference type="Pfam" id="PF10604">
    <property type="entry name" value="Polyketide_cyc2"/>
    <property type="match status" value="1"/>
</dbReference>
<gene>
    <name evidence="2" type="ORF">G3O08_18585</name>
</gene>
<sequence>MKTFILPLAIGAMALSSCSPTNYQVEREITIDAPSDLVFSLVNNHKERDAWSPWEAMDANMTKSYEGPESGVGALYKWTGNDSVGTGWMEILESEPNNHIKSKLVFTEPFQSESTLNWNFTEVDGKTTAVWTMNGELPGYLFWMGQDEMEEQMAPDFEKGLANLKRVAEEKLRAMKPNSNLTAEIVTVESKPYYYSADQLPISSVNAAFFEERYGKLMAYIGEDGQKNMLGAPFAIFSVWDEENNLAEIEVAVACKSTKPGKDKIKKGDTYAGEVLKCQFMGPYENTGEAHEFINKYASDNNLEITGSPWEVYVTDPANEPDQNKWITEVYYPIKKG</sequence>
<dbReference type="InterPro" id="IPR011256">
    <property type="entry name" value="Reg_factor_effector_dom_sf"/>
</dbReference>
<dbReference type="Gene3D" id="3.20.80.10">
    <property type="entry name" value="Regulatory factor, effector binding domain"/>
    <property type="match status" value="1"/>
</dbReference>
<dbReference type="SUPFAM" id="SSF55136">
    <property type="entry name" value="Probable bacterial effector-binding domain"/>
    <property type="match status" value="1"/>
</dbReference>
<evidence type="ECO:0000259" key="1">
    <source>
        <dbReference type="SMART" id="SM00871"/>
    </source>
</evidence>
<keyword evidence="3" id="KW-1185">Reference proteome</keyword>
<accession>A0A7K3WUZ0</accession>
<name>A0A7K3WUZ0_9FLAO</name>
<organism evidence="2 3">
    <name type="scientific">Cryomorpha ignava</name>
    <dbReference type="NCBI Taxonomy" id="101383"/>
    <lineage>
        <taxon>Bacteria</taxon>
        <taxon>Pseudomonadati</taxon>
        <taxon>Bacteroidota</taxon>
        <taxon>Flavobacteriia</taxon>
        <taxon>Flavobacteriales</taxon>
        <taxon>Cryomorphaceae</taxon>
        <taxon>Cryomorpha</taxon>
    </lineage>
</organism>
<dbReference type="InterPro" id="IPR029442">
    <property type="entry name" value="GyrI-like"/>
</dbReference>
<reference evidence="2 3" key="1">
    <citation type="submission" date="2020-02" db="EMBL/GenBank/DDBJ databases">
        <title>Out from the shadows clarifying the taxonomy of the family Cryomorphaceae and related taxa by utilizing the GTDB taxonomic framework.</title>
        <authorList>
            <person name="Bowman J.P."/>
        </authorList>
    </citation>
    <scope>NUCLEOTIDE SEQUENCE [LARGE SCALE GENOMIC DNA]</scope>
    <source>
        <strain evidence="2 3">QSSC 1-22</strain>
    </source>
</reference>
<evidence type="ECO:0000313" key="2">
    <source>
        <dbReference type="EMBL" id="NEN25503.1"/>
    </source>
</evidence>
<dbReference type="InterPro" id="IPR019587">
    <property type="entry name" value="Polyketide_cyclase/dehydratase"/>
</dbReference>
<dbReference type="Pfam" id="PF06445">
    <property type="entry name" value="GyrI-like"/>
    <property type="match status" value="1"/>
</dbReference>
<feature type="domain" description="AraC effector-binding" evidence="1">
    <location>
        <begin position="181"/>
        <end position="335"/>
    </location>
</feature>
<dbReference type="PROSITE" id="PS51257">
    <property type="entry name" value="PROKAR_LIPOPROTEIN"/>
    <property type="match status" value="1"/>
</dbReference>
<dbReference type="AlphaFoldDB" id="A0A7K3WUZ0"/>
<dbReference type="InterPro" id="IPR023393">
    <property type="entry name" value="START-like_dom_sf"/>
</dbReference>
<dbReference type="Gene3D" id="3.30.530.20">
    <property type="match status" value="1"/>
</dbReference>
<dbReference type="Proteomes" id="UP000486602">
    <property type="component" value="Unassembled WGS sequence"/>
</dbReference>
<dbReference type="InterPro" id="IPR010499">
    <property type="entry name" value="AraC_E-bd"/>
</dbReference>
<dbReference type="SUPFAM" id="SSF55961">
    <property type="entry name" value="Bet v1-like"/>
    <property type="match status" value="1"/>
</dbReference>
<evidence type="ECO:0000313" key="3">
    <source>
        <dbReference type="Proteomes" id="UP000486602"/>
    </source>
</evidence>
<proteinExistence type="predicted"/>
<dbReference type="RefSeq" id="WP_163286959.1">
    <property type="nucleotide sequence ID" value="NZ_JAAGVY010000057.1"/>
</dbReference>